<dbReference type="Pfam" id="PF04464">
    <property type="entry name" value="Glyphos_transf"/>
    <property type="match status" value="1"/>
</dbReference>
<dbReference type="GO" id="GO:0047355">
    <property type="term" value="F:CDP-glycerol glycerophosphotransferase activity"/>
    <property type="evidence" value="ECO:0007669"/>
    <property type="project" value="InterPro"/>
</dbReference>
<dbReference type="InterPro" id="IPR007554">
    <property type="entry name" value="Glycerophosphate_synth"/>
</dbReference>
<keyword evidence="7" id="KW-0472">Membrane</keyword>
<proteinExistence type="inferred from homology"/>
<evidence type="ECO:0000256" key="2">
    <source>
        <dbReference type="ARBA" id="ARBA00010488"/>
    </source>
</evidence>
<dbReference type="EMBL" id="JAAVMB010000015">
    <property type="protein sequence ID" value="NKC68826.1"/>
    <property type="molecule type" value="Genomic_DNA"/>
</dbReference>
<feature type="domain" description="Glycosyl transferase family 1" evidence="8">
    <location>
        <begin position="944"/>
        <end position="1091"/>
    </location>
</feature>
<name>A0A7X6I3U3_9ENTE</name>
<dbReference type="PANTHER" id="PTHR37316:SF3">
    <property type="entry name" value="TEICHOIC ACID GLYCEROL-PHOSPHATE TRANSFERASE"/>
    <property type="match status" value="1"/>
</dbReference>
<dbReference type="Gene3D" id="3.40.50.11820">
    <property type="match status" value="1"/>
</dbReference>
<feature type="domain" description="GW" evidence="9">
    <location>
        <begin position="840"/>
        <end position="906"/>
    </location>
</feature>
<keyword evidence="5" id="KW-0732">Signal</keyword>
<gene>
    <name evidence="10" type="ORF">HED35_12070</name>
</gene>
<evidence type="ECO:0000256" key="3">
    <source>
        <dbReference type="ARBA" id="ARBA00022475"/>
    </source>
</evidence>
<reference evidence="10 11" key="1">
    <citation type="submission" date="2020-03" db="EMBL/GenBank/DDBJ databases">
        <title>Bacterial samples isolated from urine from healthy bovine heifers (Gyr breed).</title>
        <authorList>
            <person name="Giannattasio-Ferraz S."/>
            <person name="Maskeri L."/>
            <person name="Penido A."/>
            <person name="Barbosa-Stancioli E.F."/>
            <person name="Putonti C."/>
        </authorList>
    </citation>
    <scope>NUCLEOTIDE SEQUENCE [LARGE SCALE GENOMIC DNA]</scope>
    <source>
        <strain evidence="10 11">UFMG-H7</strain>
    </source>
</reference>
<keyword evidence="6" id="KW-0777">Teichoic acid biosynthesis</keyword>
<dbReference type="Gene3D" id="3.40.50.12580">
    <property type="match status" value="1"/>
</dbReference>
<feature type="domain" description="GW" evidence="9">
    <location>
        <begin position="665"/>
        <end position="718"/>
    </location>
</feature>
<dbReference type="RefSeq" id="WP_167807925.1">
    <property type="nucleotide sequence ID" value="NZ_JAAVMB010000015.1"/>
</dbReference>
<organism evidence="10 11">
    <name type="scientific">Vagococcus fluvialis</name>
    <dbReference type="NCBI Taxonomy" id="2738"/>
    <lineage>
        <taxon>Bacteria</taxon>
        <taxon>Bacillati</taxon>
        <taxon>Bacillota</taxon>
        <taxon>Bacilli</taxon>
        <taxon>Lactobacillales</taxon>
        <taxon>Enterococcaceae</taxon>
        <taxon>Vagococcus</taxon>
    </lineage>
</organism>
<evidence type="ECO:0000259" key="8">
    <source>
        <dbReference type="Pfam" id="PF00534"/>
    </source>
</evidence>
<evidence type="ECO:0000256" key="1">
    <source>
        <dbReference type="ARBA" id="ARBA00004202"/>
    </source>
</evidence>
<dbReference type="SUPFAM" id="SSF82057">
    <property type="entry name" value="Prokaryotic SH3-related domain"/>
    <property type="match status" value="1"/>
</dbReference>
<dbReference type="InterPro" id="IPR025987">
    <property type="entry name" value="GW_dom"/>
</dbReference>
<protein>
    <submittedName>
        <fullName evidence="10">Glycosyltransferase</fullName>
    </submittedName>
</protein>
<evidence type="ECO:0000256" key="5">
    <source>
        <dbReference type="ARBA" id="ARBA00022729"/>
    </source>
</evidence>
<feature type="domain" description="GW" evidence="9">
    <location>
        <begin position="728"/>
        <end position="797"/>
    </location>
</feature>
<evidence type="ECO:0000259" key="9">
    <source>
        <dbReference type="Pfam" id="PF13457"/>
    </source>
</evidence>
<evidence type="ECO:0000256" key="6">
    <source>
        <dbReference type="ARBA" id="ARBA00022944"/>
    </source>
</evidence>
<dbReference type="AlphaFoldDB" id="A0A7X6I3U3"/>
<dbReference type="InterPro" id="IPR043148">
    <property type="entry name" value="TagF_C"/>
</dbReference>
<dbReference type="InterPro" id="IPR001296">
    <property type="entry name" value="Glyco_trans_1"/>
</dbReference>
<dbReference type="InterPro" id="IPR043149">
    <property type="entry name" value="TagF_N"/>
</dbReference>
<dbReference type="GO" id="GO:0019350">
    <property type="term" value="P:teichoic acid biosynthetic process"/>
    <property type="evidence" value="ECO:0007669"/>
    <property type="project" value="UniProtKB-KW"/>
</dbReference>
<dbReference type="InterPro" id="IPR038200">
    <property type="entry name" value="GW_dom_sf"/>
</dbReference>
<evidence type="ECO:0000313" key="11">
    <source>
        <dbReference type="Proteomes" id="UP000521358"/>
    </source>
</evidence>
<evidence type="ECO:0000313" key="10">
    <source>
        <dbReference type="EMBL" id="NKC68826.1"/>
    </source>
</evidence>
<comment type="caution">
    <text evidence="10">The sequence shown here is derived from an EMBL/GenBank/DDBJ whole genome shotgun (WGS) entry which is preliminary data.</text>
</comment>
<evidence type="ECO:0000256" key="7">
    <source>
        <dbReference type="ARBA" id="ARBA00023136"/>
    </source>
</evidence>
<comment type="subcellular location">
    <subcellularLocation>
        <location evidence="1">Cell membrane</location>
        <topology evidence="1">Peripheral membrane protein</topology>
    </subcellularLocation>
</comment>
<evidence type="ECO:0000256" key="4">
    <source>
        <dbReference type="ARBA" id="ARBA00022679"/>
    </source>
</evidence>
<sequence>MTFDIIKIKRSIKNKKDELFPSMAKKMRYYYAENYEDIAVDNNLVLYETRDGKSIVDSPYAIFLELANSSEYSHLRHIWVIDDNSVDIKNSIPHEFRERVSFVSRGTLEYVKALLEAKYLISNATFEAFFTKKSEQIYINTWHGTPLKHMGFDIPGSVNHSQNVLRNFLMTDYILSPNNHTTNIFVESYKLKGLYPGKILEGGYPRIDLTLNSDKDEIKEKIKSYGTKLGEKPILLFCPTWKGTSIHNTSDDIDQIISETLTLVNKFKDKYEVLLKVHPFVFNKMKEEESIKTFLISDLVDANEVLSVVDVLITDYSSIFFDFLVTKKPIIFYSWDKDMYAENRGMYLNENQFPGPTAENINELVEFIEDIDNISIEFKQKYKELADLMVPYEDGNVTKKYIQYIFKDVMDENITIYDVNSNKKKLLIYPGGMVNNGITSSFLNLIDNIDYEKYDVTVIANSNNNIEINNNLKKMNKNVRPLFRFGMNILSEKDTKIDKVFNAKGIKPSERDKYPEKSYKREMNRLTGNIEFDVAIDFSGYSYYWARHILSTNANKYVIFMHNDLKEDSQKVINGKQLRKQNLEALFTIYYKFDKILSVSPMTRDVNLKKLSEFVTEEKMSFVYNSINVEHILSSGNNSQEEASNPLEIKKENKLVRETVEVPYYKNMDELAKGNSKSVFLEQNASATQHASILINETKYGKMSVNNEYIGWIDEKYFENRPSKVIERKKYHAYGTVSRGDNYTIWKELRTNTDSDIAVTTMNYFKGRYIEIRELAITEDGHFYHVYYCNKELGWVSRYPIQRIHEVSLLNPFSIYFKSKMMKQKNETPVIYPNKVDRTEKYAKLNSNKEVSIWSKPDITLDALEFNLTEDYFEEYFVVVELSYFDSKTYCKLELADGSFVGFVKEDMLLYLTEDEFESAVSNQSKTDELVLPKIDLGLQKVPEFDSTFFNFVNMGRLSPEKNQKQLISAFAKFNQDIPNSRLYILGKGPLENELIDQIRELNLETKVILLGHLPSPFSFIKMTDYFILPSFYEGQPMVLLESLTIKMNILASNIPANINVIGQNEEYGLLINGTSEEAIYQGMHRAYNHEGSFKEFYSEDYNIKAMKSFYDAIN</sequence>
<dbReference type="Gene3D" id="2.30.30.170">
    <property type="match status" value="1"/>
</dbReference>
<dbReference type="Gene3D" id="3.40.50.2000">
    <property type="entry name" value="Glycogen Phosphorylase B"/>
    <property type="match status" value="1"/>
</dbReference>
<dbReference type="Pfam" id="PF13457">
    <property type="entry name" value="GW"/>
    <property type="match status" value="3"/>
</dbReference>
<dbReference type="PANTHER" id="PTHR37316">
    <property type="entry name" value="TEICHOIC ACID GLYCEROL-PHOSPHATE PRIMASE"/>
    <property type="match status" value="1"/>
</dbReference>
<dbReference type="Proteomes" id="UP000521358">
    <property type="component" value="Unassembled WGS sequence"/>
</dbReference>
<dbReference type="SUPFAM" id="SSF53756">
    <property type="entry name" value="UDP-Glycosyltransferase/glycogen phosphorylase"/>
    <property type="match status" value="3"/>
</dbReference>
<comment type="similarity">
    <text evidence="2">Belongs to the CDP-glycerol glycerophosphotransferase family.</text>
</comment>
<accession>A0A7X6I3U3</accession>
<keyword evidence="3" id="KW-1003">Cell membrane</keyword>
<keyword evidence="4 10" id="KW-0808">Transferase</keyword>
<dbReference type="GO" id="GO:0005886">
    <property type="term" value="C:plasma membrane"/>
    <property type="evidence" value="ECO:0007669"/>
    <property type="project" value="UniProtKB-SubCell"/>
</dbReference>
<dbReference type="GO" id="GO:0016757">
    <property type="term" value="F:glycosyltransferase activity"/>
    <property type="evidence" value="ECO:0007669"/>
    <property type="project" value="InterPro"/>
</dbReference>
<dbReference type="InterPro" id="IPR051612">
    <property type="entry name" value="Teichoic_Acid_Biosynth"/>
</dbReference>
<dbReference type="Pfam" id="PF00534">
    <property type="entry name" value="Glycos_transf_1"/>
    <property type="match status" value="1"/>
</dbReference>